<dbReference type="EMBL" id="KE561092">
    <property type="protein sequence ID" value="EPZ32958.1"/>
    <property type="molecule type" value="Genomic_DNA"/>
</dbReference>
<accession>A0A075ARU3</accession>
<reference evidence="3 4" key="1">
    <citation type="journal article" date="2013" name="Curr. Biol.">
        <title>Shared signatures of parasitism and phylogenomics unite Cryptomycota and microsporidia.</title>
        <authorList>
            <person name="James T.Y."/>
            <person name="Pelin A."/>
            <person name="Bonen L."/>
            <person name="Ahrendt S."/>
            <person name="Sain D."/>
            <person name="Corradi N."/>
            <person name="Stajich J.E."/>
        </authorList>
    </citation>
    <scope>NUCLEOTIDE SEQUENCE [LARGE SCALE GENOMIC DNA]</scope>
    <source>
        <strain evidence="3 4">CSF55</strain>
    </source>
</reference>
<feature type="chain" id="PRO_5001705790" evidence="2">
    <location>
        <begin position="17"/>
        <end position="231"/>
    </location>
</feature>
<keyword evidence="1" id="KW-0812">Transmembrane</keyword>
<keyword evidence="1" id="KW-0472">Membrane</keyword>
<keyword evidence="4" id="KW-1185">Reference proteome</keyword>
<evidence type="ECO:0000313" key="4">
    <source>
        <dbReference type="Proteomes" id="UP000030755"/>
    </source>
</evidence>
<organism evidence="3 4">
    <name type="scientific">Rozella allomycis (strain CSF55)</name>
    <dbReference type="NCBI Taxonomy" id="988480"/>
    <lineage>
        <taxon>Eukaryota</taxon>
        <taxon>Fungi</taxon>
        <taxon>Fungi incertae sedis</taxon>
        <taxon>Cryptomycota</taxon>
        <taxon>Cryptomycota incertae sedis</taxon>
        <taxon>Rozella</taxon>
    </lineage>
</organism>
<dbReference type="Proteomes" id="UP000030755">
    <property type="component" value="Unassembled WGS sequence"/>
</dbReference>
<dbReference type="HOGENOM" id="CLU_1200398_0_0_1"/>
<keyword evidence="2" id="KW-0732">Signal</keyword>
<sequence length="231" mass="25791">MKYLPLLISALPLSYAFFSCTDVEGQNCHAFSRTWKASIEDSKANREDICSAANFDESSFYSEEFPMASKAQNSKVSFQITSSTGSFGQISFTAHRLDTELKEFVKDEEATKALSETLNGQKNKKCQTDDKGNLYCLYTFEASNIPSLKCSTIYMIKMQEGPLVDCFDIKFKVTANAFAMDTGILIGIIIAAVLVFGMLVFFIYKCTCGKRKKAVFDAESRTGSIPSRRRK</sequence>
<evidence type="ECO:0000256" key="2">
    <source>
        <dbReference type="SAM" id="SignalP"/>
    </source>
</evidence>
<proteinExistence type="predicted"/>
<evidence type="ECO:0000313" key="3">
    <source>
        <dbReference type="EMBL" id="EPZ32958.1"/>
    </source>
</evidence>
<gene>
    <name evidence="3" type="ORF">O9G_005290</name>
</gene>
<keyword evidence="1" id="KW-1133">Transmembrane helix</keyword>
<protein>
    <submittedName>
        <fullName evidence="3">Uncharacterized protein</fullName>
    </submittedName>
</protein>
<dbReference type="AlphaFoldDB" id="A0A075ARU3"/>
<dbReference type="PROSITE" id="PS51257">
    <property type="entry name" value="PROKAR_LIPOPROTEIN"/>
    <property type="match status" value="1"/>
</dbReference>
<feature type="transmembrane region" description="Helical" evidence="1">
    <location>
        <begin position="184"/>
        <end position="204"/>
    </location>
</feature>
<feature type="signal peptide" evidence="2">
    <location>
        <begin position="1"/>
        <end position="16"/>
    </location>
</feature>
<name>A0A075ARU3_ROZAC</name>
<evidence type="ECO:0000256" key="1">
    <source>
        <dbReference type="SAM" id="Phobius"/>
    </source>
</evidence>